<name>A0A8S1KIA9_9CILI</name>
<feature type="compositionally biased region" description="Polar residues" evidence="1">
    <location>
        <begin position="308"/>
        <end position="322"/>
    </location>
</feature>
<proteinExistence type="predicted"/>
<protein>
    <submittedName>
        <fullName evidence="2">Uncharacterized protein</fullName>
    </submittedName>
</protein>
<gene>
    <name evidence="2" type="ORF">PSON_ATCC_30995.1.T0070045</name>
</gene>
<reference evidence="2" key="1">
    <citation type="submission" date="2021-01" db="EMBL/GenBank/DDBJ databases">
        <authorList>
            <consortium name="Genoscope - CEA"/>
            <person name="William W."/>
        </authorList>
    </citation>
    <scope>NUCLEOTIDE SEQUENCE</scope>
</reference>
<organism evidence="2 3">
    <name type="scientific">Paramecium sonneborni</name>
    <dbReference type="NCBI Taxonomy" id="65129"/>
    <lineage>
        <taxon>Eukaryota</taxon>
        <taxon>Sar</taxon>
        <taxon>Alveolata</taxon>
        <taxon>Ciliophora</taxon>
        <taxon>Intramacronucleata</taxon>
        <taxon>Oligohymenophorea</taxon>
        <taxon>Peniculida</taxon>
        <taxon>Parameciidae</taxon>
        <taxon>Paramecium</taxon>
    </lineage>
</organism>
<dbReference type="EMBL" id="CAJJDN010000007">
    <property type="protein sequence ID" value="CAD8052856.1"/>
    <property type="molecule type" value="Genomic_DNA"/>
</dbReference>
<feature type="region of interest" description="Disordered" evidence="1">
    <location>
        <begin position="367"/>
        <end position="414"/>
    </location>
</feature>
<comment type="caution">
    <text evidence="2">The sequence shown here is derived from an EMBL/GenBank/DDBJ whole genome shotgun (WGS) entry which is preliminary data.</text>
</comment>
<evidence type="ECO:0000256" key="1">
    <source>
        <dbReference type="SAM" id="MobiDB-lite"/>
    </source>
</evidence>
<dbReference type="OrthoDB" id="303251at2759"/>
<keyword evidence="3" id="KW-1185">Reference proteome</keyword>
<evidence type="ECO:0000313" key="2">
    <source>
        <dbReference type="EMBL" id="CAD8052856.1"/>
    </source>
</evidence>
<feature type="compositionally biased region" description="Polar residues" evidence="1">
    <location>
        <begin position="374"/>
        <end position="394"/>
    </location>
</feature>
<sequence length="414" mass="48389">MNNAAEKLCDILNASLTELESNINSSAIKYISQPQNLLEDLEQTIIDFKTKFYEFIHNLLKFFGQLNNDQDILKIAEQLENYFMKYKQQQLFIQMKATLTIKLKALMDTFCGENKQKLEVQNQIKQLQECLMKIELTLFEQQQILSPQQYYYITPHPKKNFIQQSSKNNITPNLSQDAELRAKGVFITPENRQQQPRQFENSHQQYSSNERYTLVQNKTLNSFDKENKTDLLSPMFGFQEQTIQQTQSLENDMLNQLEQNFFKAQIGNKSFDLSNKLIQQTFQNPEQLQIIKTEQLGNLLESDDQPKTRNQSVDLNKENQLSPKGKRLIQTSKSKKSFSRCTIYLDTTNLLQKLNLVEASKHINIQNKSDKENQPNYNIKQLKSNKPVSLQKQKGQPIKKVQSQENLLKKQKSN</sequence>
<feature type="region of interest" description="Disordered" evidence="1">
    <location>
        <begin position="299"/>
        <end position="333"/>
    </location>
</feature>
<evidence type="ECO:0000313" key="3">
    <source>
        <dbReference type="Proteomes" id="UP000692954"/>
    </source>
</evidence>
<dbReference type="AlphaFoldDB" id="A0A8S1KIA9"/>
<dbReference type="Proteomes" id="UP000692954">
    <property type="component" value="Unassembled WGS sequence"/>
</dbReference>
<accession>A0A8S1KIA9</accession>